<dbReference type="Pfam" id="PF13639">
    <property type="entry name" value="zf-RING_2"/>
    <property type="match status" value="1"/>
</dbReference>
<sequence>ATTVSKNEHVGNNYQQNSTVDHFPNSVVASPQPTAQQQSFYPNFYPGFPVPLVRPRNSLPPNLKPPNSPLQPPAGFYPESANLSQAKPPGLDTSLSDPIQLVRELQSNSSSGSGVNSESVPKINNAQSRPMSVPNDVQTPAAAVLAPPTPTNSGAGRSRPNSKFNQIFDHFAVLFPSATQEEVKNAIQEFRENQTDKKLSGKTMSQLKAGVEGILKRKFDNLQAAHKGSLTRASSIVSNRSSYKDASSTLASNAAARSTNITPQSNPNFPTTARHSPQRSQRQMPEECCICLEPMNVGEHLRLDCDHEAHKNCLRDWLSENKSCPICRKLALLEDEYPRL</sequence>
<protein>
    <submittedName>
        <fullName evidence="7">RING-type domain-containing protein</fullName>
    </submittedName>
</protein>
<feature type="compositionally biased region" description="Pro residues" evidence="4">
    <location>
        <begin position="62"/>
        <end position="72"/>
    </location>
</feature>
<dbReference type="InterPro" id="IPR001841">
    <property type="entry name" value="Znf_RING"/>
</dbReference>
<evidence type="ECO:0000313" key="7">
    <source>
        <dbReference type="WBParaSite" id="nRc.2.0.1.t25155-RA"/>
    </source>
</evidence>
<evidence type="ECO:0000313" key="6">
    <source>
        <dbReference type="Proteomes" id="UP000887565"/>
    </source>
</evidence>
<dbReference type="AlphaFoldDB" id="A0A915JF51"/>
<dbReference type="Proteomes" id="UP000887565">
    <property type="component" value="Unplaced"/>
</dbReference>
<feature type="domain" description="RING-type" evidence="5">
    <location>
        <begin position="288"/>
        <end position="328"/>
    </location>
</feature>
<dbReference type="PROSITE" id="PS50089">
    <property type="entry name" value="ZF_RING_2"/>
    <property type="match status" value="1"/>
</dbReference>
<dbReference type="PANTHER" id="PTHR17550:SF4">
    <property type="entry name" value="E3 UBIQUITIN-PROTEIN LIGASE TTC3"/>
    <property type="match status" value="1"/>
</dbReference>
<reference evidence="7" key="1">
    <citation type="submission" date="2022-11" db="UniProtKB">
        <authorList>
            <consortium name="WormBaseParasite"/>
        </authorList>
    </citation>
    <scope>IDENTIFICATION</scope>
</reference>
<keyword evidence="1 3" id="KW-0479">Metal-binding</keyword>
<dbReference type="SMART" id="SM00184">
    <property type="entry name" value="RING"/>
    <property type="match status" value="1"/>
</dbReference>
<keyword evidence="6" id="KW-1185">Reference proteome</keyword>
<feature type="region of interest" description="Disordered" evidence="4">
    <location>
        <begin position="1"/>
        <end position="41"/>
    </location>
</feature>
<proteinExistence type="predicted"/>
<evidence type="ECO:0000256" key="2">
    <source>
        <dbReference type="ARBA" id="ARBA00022833"/>
    </source>
</evidence>
<dbReference type="OMA" id="SQWVERE"/>
<dbReference type="SUPFAM" id="SSF57850">
    <property type="entry name" value="RING/U-box"/>
    <property type="match status" value="1"/>
</dbReference>
<evidence type="ECO:0000256" key="1">
    <source>
        <dbReference type="ARBA" id="ARBA00022771"/>
    </source>
</evidence>
<feature type="region of interest" description="Disordered" evidence="4">
    <location>
        <begin position="56"/>
        <end position="134"/>
    </location>
</feature>
<accession>A0A915JF51</accession>
<dbReference type="InterPro" id="IPR013083">
    <property type="entry name" value="Znf_RING/FYVE/PHD"/>
</dbReference>
<organism evidence="6 7">
    <name type="scientific">Romanomermis culicivorax</name>
    <name type="common">Nematode worm</name>
    <dbReference type="NCBI Taxonomy" id="13658"/>
    <lineage>
        <taxon>Eukaryota</taxon>
        <taxon>Metazoa</taxon>
        <taxon>Ecdysozoa</taxon>
        <taxon>Nematoda</taxon>
        <taxon>Enoplea</taxon>
        <taxon>Dorylaimia</taxon>
        <taxon>Mermithida</taxon>
        <taxon>Mermithoidea</taxon>
        <taxon>Mermithidae</taxon>
        <taxon>Romanomermis</taxon>
    </lineage>
</organism>
<keyword evidence="2" id="KW-0862">Zinc</keyword>
<dbReference type="Gene3D" id="3.30.40.10">
    <property type="entry name" value="Zinc/RING finger domain, C3HC4 (zinc finger)"/>
    <property type="match status" value="1"/>
</dbReference>
<feature type="compositionally biased region" description="Low complexity" evidence="4">
    <location>
        <begin position="107"/>
        <end position="120"/>
    </location>
</feature>
<evidence type="ECO:0000256" key="3">
    <source>
        <dbReference type="PROSITE-ProRule" id="PRU00175"/>
    </source>
</evidence>
<feature type="compositionally biased region" description="Polar residues" evidence="4">
    <location>
        <begin position="122"/>
        <end position="134"/>
    </location>
</feature>
<name>A0A915JF51_ROMCU</name>
<feature type="compositionally biased region" description="Polar residues" evidence="4">
    <location>
        <begin position="1"/>
        <end position="20"/>
    </location>
</feature>
<dbReference type="WBParaSite" id="nRc.2.0.1.t25155-RA">
    <property type="protein sequence ID" value="nRc.2.0.1.t25155-RA"/>
    <property type="gene ID" value="nRc.2.0.1.g25155"/>
</dbReference>
<feature type="region of interest" description="Disordered" evidence="4">
    <location>
        <begin position="248"/>
        <end position="280"/>
    </location>
</feature>
<evidence type="ECO:0000256" key="4">
    <source>
        <dbReference type="SAM" id="MobiDB-lite"/>
    </source>
</evidence>
<dbReference type="PANTHER" id="PTHR17550">
    <property type="entry name" value="E3 UBIQUITIN-PROTEIN LIGASE TTC3"/>
    <property type="match status" value="1"/>
</dbReference>
<evidence type="ECO:0000259" key="5">
    <source>
        <dbReference type="PROSITE" id="PS50089"/>
    </source>
</evidence>
<keyword evidence="1 3" id="KW-0863">Zinc-finger</keyword>
<feature type="compositionally biased region" description="Polar residues" evidence="4">
    <location>
        <begin position="27"/>
        <end position="41"/>
    </location>
</feature>
<dbReference type="GO" id="GO:0008270">
    <property type="term" value="F:zinc ion binding"/>
    <property type="evidence" value="ECO:0007669"/>
    <property type="project" value="UniProtKB-KW"/>
</dbReference>